<sequence>MVGTVGRPIDMLQRVEEEGLLGVEFFLGGRLVDELWPWMSFPPSLGRLLLAQAGYLIKGRFPFILRQDKSLGLGAGSWRQDPDPGAGTWNLEAGNRNREAGTWKPEAGVISSWNVSPQQISCCKLLITLLAMQVSIHLAQELRSQPCLAAQYRSMFGLKYRSTSDGRYRLTEEYLRSMMVSECRSMRLVSGSTVVDENQATILLRKNTPVSFPPASGQDPGSRVPDKGSLQVPAKTNPRTNPRDRPPFQEMEDFR</sequence>
<feature type="region of interest" description="Disordered" evidence="1">
    <location>
        <begin position="207"/>
        <end position="255"/>
    </location>
</feature>
<dbReference type="Proteomes" id="UP000266723">
    <property type="component" value="Unassembled WGS sequence"/>
</dbReference>
<accession>A0ABQ7CPJ5</accession>
<reference evidence="2 3" key="1">
    <citation type="journal article" date="2020" name="BMC Genomics">
        <title>Intraspecific diversification of the crop wild relative Brassica cretica Lam. using demographic model selection.</title>
        <authorList>
            <person name="Kioukis A."/>
            <person name="Michalopoulou V.A."/>
            <person name="Briers L."/>
            <person name="Pirintsos S."/>
            <person name="Studholme D.J."/>
            <person name="Pavlidis P."/>
            <person name="Sarris P.F."/>
        </authorList>
    </citation>
    <scope>NUCLEOTIDE SEQUENCE [LARGE SCALE GENOMIC DNA]</scope>
    <source>
        <strain evidence="3">cv. PFS-1207/04</strain>
    </source>
</reference>
<protein>
    <submittedName>
        <fullName evidence="2">Uncharacterized protein</fullName>
    </submittedName>
</protein>
<evidence type="ECO:0000256" key="1">
    <source>
        <dbReference type="SAM" id="MobiDB-lite"/>
    </source>
</evidence>
<organism evidence="2 3">
    <name type="scientific">Brassica cretica</name>
    <name type="common">Mustard</name>
    <dbReference type="NCBI Taxonomy" id="69181"/>
    <lineage>
        <taxon>Eukaryota</taxon>
        <taxon>Viridiplantae</taxon>
        <taxon>Streptophyta</taxon>
        <taxon>Embryophyta</taxon>
        <taxon>Tracheophyta</taxon>
        <taxon>Spermatophyta</taxon>
        <taxon>Magnoliopsida</taxon>
        <taxon>eudicotyledons</taxon>
        <taxon>Gunneridae</taxon>
        <taxon>Pentapetalae</taxon>
        <taxon>rosids</taxon>
        <taxon>malvids</taxon>
        <taxon>Brassicales</taxon>
        <taxon>Brassicaceae</taxon>
        <taxon>Brassiceae</taxon>
        <taxon>Brassica</taxon>
    </lineage>
</organism>
<feature type="compositionally biased region" description="Basic and acidic residues" evidence="1">
    <location>
        <begin position="241"/>
        <end position="255"/>
    </location>
</feature>
<comment type="caution">
    <text evidence="2">The sequence shown here is derived from an EMBL/GenBank/DDBJ whole genome shotgun (WGS) entry which is preliminary data.</text>
</comment>
<gene>
    <name evidence="2" type="ORF">DY000_02014272</name>
</gene>
<dbReference type="EMBL" id="QGKV02000759">
    <property type="protein sequence ID" value="KAF3561254.1"/>
    <property type="molecule type" value="Genomic_DNA"/>
</dbReference>
<keyword evidence="3" id="KW-1185">Reference proteome</keyword>
<evidence type="ECO:0000313" key="3">
    <source>
        <dbReference type="Proteomes" id="UP000266723"/>
    </source>
</evidence>
<proteinExistence type="predicted"/>
<evidence type="ECO:0000313" key="2">
    <source>
        <dbReference type="EMBL" id="KAF3561254.1"/>
    </source>
</evidence>
<name>A0ABQ7CPJ5_BRACR</name>